<dbReference type="PROSITE" id="PS50287">
    <property type="entry name" value="SRCR_2"/>
    <property type="match status" value="7"/>
</dbReference>
<dbReference type="GO" id="GO:0009897">
    <property type="term" value="C:external side of plasma membrane"/>
    <property type="evidence" value="ECO:0007669"/>
    <property type="project" value="TreeGrafter"/>
</dbReference>
<keyword evidence="6" id="KW-0472">Membrane</keyword>
<dbReference type="Pfam" id="PF00530">
    <property type="entry name" value="SRCR"/>
    <property type="match status" value="7"/>
</dbReference>
<dbReference type="PANTHER" id="PTHR19331">
    <property type="entry name" value="SCAVENGER RECEPTOR DOMAIN-CONTAINING"/>
    <property type="match status" value="1"/>
</dbReference>
<feature type="disulfide bond" evidence="9">
    <location>
        <begin position="588"/>
        <end position="598"/>
    </location>
</feature>
<evidence type="ECO:0000256" key="2">
    <source>
        <dbReference type="ARBA" id="ARBA00022692"/>
    </source>
</evidence>
<evidence type="ECO:0000256" key="1">
    <source>
        <dbReference type="ARBA" id="ARBA00004167"/>
    </source>
</evidence>
<keyword evidence="3" id="KW-0732">Signal</keyword>
<feature type="disulfide bond" evidence="9">
    <location>
        <begin position="544"/>
        <end position="608"/>
    </location>
</feature>
<name>A0A7L2B608_9GRUI</name>
<dbReference type="PRINTS" id="PR00258">
    <property type="entry name" value="SPERACTRCPTR"/>
</dbReference>
<feature type="disulfide bond" evidence="9">
    <location>
        <begin position="276"/>
        <end position="286"/>
    </location>
</feature>
<evidence type="ECO:0000313" key="11">
    <source>
        <dbReference type="EMBL" id="NXP53719.1"/>
    </source>
</evidence>
<dbReference type="Gene3D" id="3.10.250.10">
    <property type="entry name" value="SRCR-like domain"/>
    <property type="match status" value="7"/>
</dbReference>
<dbReference type="Proteomes" id="UP000590868">
    <property type="component" value="Unassembled WGS sequence"/>
</dbReference>
<feature type="domain" description="SRCR" evidence="10">
    <location>
        <begin position="519"/>
        <end position="619"/>
    </location>
</feature>
<feature type="domain" description="SRCR" evidence="10">
    <location>
        <begin position="667"/>
        <end position="746"/>
    </location>
</feature>
<keyword evidence="4" id="KW-0677">Repeat</keyword>
<dbReference type="PROSITE" id="PS00420">
    <property type="entry name" value="SRCR_1"/>
    <property type="match status" value="1"/>
</dbReference>
<keyword evidence="7 9" id="KW-1015">Disulfide bond</keyword>
<comment type="caution">
    <text evidence="9">Lacks conserved residue(s) required for the propagation of feature annotation.</text>
</comment>
<evidence type="ECO:0000256" key="4">
    <source>
        <dbReference type="ARBA" id="ARBA00022737"/>
    </source>
</evidence>
<feature type="domain" description="SRCR" evidence="10">
    <location>
        <begin position="416"/>
        <end position="514"/>
    </location>
</feature>
<feature type="domain" description="SRCR" evidence="10">
    <location>
        <begin position="209"/>
        <end position="307"/>
    </location>
</feature>
<dbReference type="AlphaFoldDB" id="A0A7L2B608"/>
<dbReference type="EMBL" id="VXBZ01010131">
    <property type="protein sequence ID" value="NXP53719.1"/>
    <property type="molecule type" value="Genomic_DNA"/>
</dbReference>
<dbReference type="SMART" id="SM00202">
    <property type="entry name" value="SR"/>
    <property type="match status" value="7"/>
</dbReference>
<feature type="disulfide bond" evidence="9">
    <location>
        <begin position="72"/>
        <end position="82"/>
    </location>
</feature>
<feature type="domain" description="SRCR" evidence="10">
    <location>
        <begin position="106"/>
        <end position="204"/>
    </location>
</feature>
<keyword evidence="12" id="KW-1185">Reference proteome</keyword>
<evidence type="ECO:0000256" key="3">
    <source>
        <dbReference type="ARBA" id="ARBA00022729"/>
    </source>
</evidence>
<evidence type="ECO:0000256" key="6">
    <source>
        <dbReference type="ARBA" id="ARBA00023136"/>
    </source>
</evidence>
<gene>
    <name evidence="11" type="primary">Cd163_4</name>
    <name evidence="11" type="ORF">HELFUL_R04338</name>
</gene>
<dbReference type="FunFam" id="3.10.250.10:FF:000009">
    <property type="entry name" value="WC1"/>
    <property type="match status" value="2"/>
</dbReference>
<dbReference type="SUPFAM" id="SSF56487">
    <property type="entry name" value="SRCR-like"/>
    <property type="match status" value="8"/>
</dbReference>
<feature type="non-terminal residue" evidence="11">
    <location>
        <position position="746"/>
    </location>
</feature>
<dbReference type="FunFam" id="3.10.250.10:FF:000002">
    <property type="entry name" value="Scavenger receptor cysteine-rich type 1 protein M130"/>
    <property type="match status" value="2"/>
</dbReference>
<comment type="subcellular location">
    <subcellularLocation>
        <location evidence="1">Membrane</location>
        <topology evidence="1">Single-pass membrane protein</topology>
    </subcellularLocation>
</comment>
<evidence type="ECO:0000256" key="9">
    <source>
        <dbReference type="PROSITE-ProRule" id="PRU00196"/>
    </source>
</evidence>
<reference evidence="11 12" key="1">
    <citation type="submission" date="2019-09" db="EMBL/GenBank/DDBJ databases">
        <title>Bird 10,000 Genomes (B10K) Project - Family phase.</title>
        <authorList>
            <person name="Zhang G."/>
        </authorList>
    </citation>
    <scope>NUCLEOTIDE SEQUENCE [LARGE SCALE GENOMIC DNA]</scope>
    <source>
        <strain evidence="11">B10K-DU-001-55</strain>
        <tissue evidence="11">Muscle</tissue>
    </source>
</reference>
<accession>A0A7L2B608</accession>
<evidence type="ECO:0000259" key="10">
    <source>
        <dbReference type="PROSITE" id="PS50287"/>
    </source>
</evidence>
<evidence type="ECO:0000256" key="8">
    <source>
        <dbReference type="ARBA" id="ARBA00023180"/>
    </source>
</evidence>
<dbReference type="InterPro" id="IPR036772">
    <property type="entry name" value="SRCR-like_dom_sf"/>
</dbReference>
<evidence type="ECO:0000313" key="12">
    <source>
        <dbReference type="Proteomes" id="UP000590868"/>
    </source>
</evidence>
<keyword evidence="8" id="KW-0325">Glycoprotein</keyword>
<sequence>ELRLVDGGGPCAGRLEVKLQGHWGSVRDGNWNMDDAEVVCQQLGCGSAAGAYTASTRFRKGTGFISLARVDCQGDEPALWYCKIHGWGPYHGIHDYDTAVVCQGFSRLVGSESACAGRLEVRQGQNWTRVCQEDIDIKAAQVVCQELGCGTALSVSGASWFEAGMGLFWKGSFECTGTELLLSACTRRLSHGEGCTGDSSIICSSYTGFRLVNSNSSCVGRIEVEVGGTWRSLCASDWDLPDAEVLCHHLGCGPASSPYAPFGRGTGRIWLHPVFCQGSEELLQDCVHLGWGEHFCGHELDVGVTCEEALELRLVDGGGPCAGRLEVKLQGHWGSVRDGNWNMDDAEVVCQQLGCGSAAGAYTASTRFRKGTGFISLARVDCQGDEPALWYCKIHGWGPYHGIHDYDTAVVCQGFSRLVGSESACAGRLEVRQGQNWTRVCQEDIDIKAAQVVCQELGCGTALSVSGASWFEAGMGLFWKGSFECTGTELLLSACTRRLSHGEGCTGDSSIICSSYTGFRLVNSNSSCVGRIEVEVGGTWRSLCASDWDLPDAEVLCHHLGCGPAVTMLPGGYFGGGDGTLRRDTFTCGGNEWHPGQCPTVVLGQPACPPSYAAAVNCSGSGTMELQGLWCTGTEDNLAQCNVPEMAAVPTGSLEEVAIVCSGSRQVMLAGGTGRCAGRVEVYINGTWGTVCRDAWDLSDATVVCRQLGCGTALAAPRSAPFGPGTRPLWLGASQCAGTEMSLWHC</sequence>
<dbReference type="OrthoDB" id="536948at2759"/>
<dbReference type="FunFam" id="3.10.250.10:FF:000004">
    <property type="entry name" value="Scavenger receptor cysteine-rich type 1 protein M130"/>
    <property type="match status" value="3"/>
</dbReference>
<feature type="disulfide bond" evidence="9">
    <location>
        <begin position="131"/>
        <end position="195"/>
    </location>
</feature>
<comment type="caution">
    <text evidence="11">The sequence shown here is derived from an EMBL/GenBank/DDBJ whole genome shotgun (WGS) entry which is preliminary data.</text>
</comment>
<protein>
    <submittedName>
        <fullName evidence="11">C163A protein</fullName>
    </submittedName>
</protein>
<feature type="disulfide bond" evidence="9">
    <location>
        <begin position="382"/>
        <end position="392"/>
    </location>
</feature>
<feature type="disulfide bond" evidence="9">
    <location>
        <begin position="441"/>
        <end position="505"/>
    </location>
</feature>
<feature type="domain" description="SRCR" evidence="10">
    <location>
        <begin position="312"/>
        <end position="413"/>
    </location>
</feature>
<dbReference type="PANTHER" id="PTHR19331:SF468">
    <property type="entry name" value="SCAVENGER RECEPTOR CYSTEINE-RICH TYPE 1 PROTEIN M160"/>
    <property type="match status" value="1"/>
</dbReference>
<proteinExistence type="predicted"/>
<feature type="disulfide bond" evidence="9">
    <location>
        <begin position="557"/>
        <end position="618"/>
    </location>
</feature>
<feature type="domain" description="SRCR" evidence="10">
    <location>
        <begin position="2"/>
        <end position="103"/>
    </location>
</feature>
<feature type="disulfide bond" evidence="9">
    <location>
        <begin position="736"/>
        <end position="746"/>
    </location>
</feature>
<feature type="disulfide bond" evidence="9">
    <location>
        <begin position="485"/>
        <end position="495"/>
    </location>
</feature>
<dbReference type="InterPro" id="IPR001190">
    <property type="entry name" value="SRCR"/>
</dbReference>
<keyword evidence="2" id="KW-0812">Transmembrane</keyword>
<organism evidence="11 12">
    <name type="scientific">Heliornis fulica</name>
    <name type="common">sungrebe</name>
    <dbReference type="NCBI Taxonomy" id="54369"/>
    <lineage>
        <taxon>Eukaryota</taxon>
        <taxon>Metazoa</taxon>
        <taxon>Chordata</taxon>
        <taxon>Craniata</taxon>
        <taxon>Vertebrata</taxon>
        <taxon>Euteleostomi</taxon>
        <taxon>Archelosauria</taxon>
        <taxon>Archosauria</taxon>
        <taxon>Dinosauria</taxon>
        <taxon>Saurischia</taxon>
        <taxon>Theropoda</taxon>
        <taxon>Coelurosauria</taxon>
        <taxon>Aves</taxon>
        <taxon>Neognathae</taxon>
        <taxon>Neoaves</taxon>
        <taxon>Gruiformes</taxon>
        <taxon>Heliornithidae</taxon>
        <taxon>Heliornis</taxon>
    </lineage>
</organism>
<feature type="non-terminal residue" evidence="11">
    <location>
        <position position="1"/>
    </location>
</feature>
<dbReference type="GO" id="GO:0005737">
    <property type="term" value="C:cytoplasm"/>
    <property type="evidence" value="ECO:0007669"/>
    <property type="project" value="UniProtKB-ARBA"/>
</dbReference>
<keyword evidence="5" id="KW-1133">Transmembrane helix</keyword>
<feature type="disulfide bond" evidence="9">
    <location>
        <begin position="175"/>
        <end position="185"/>
    </location>
</feature>
<evidence type="ECO:0000256" key="5">
    <source>
        <dbReference type="ARBA" id="ARBA00022989"/>
    </source>
</evidence>
<evidence type="ECO:0000256" key="7">
    <source>
        <dbReference type="ARBA" id="ARBA00023157"/>
    </source>
</evidence>